<dbReference type="OrthoDB" id="10045355at2759"/>
<dbReference type="EMBL" id="OU892291">
    <property type="protein sequence ID" value="CAG9763778.1"/>
    <property type="molecule type" value="Genomic_DNA"/>
</dbReference>
<dbReference type="PROSITE" id="PS00028">
    <property type="entry name" value="ZINC_FINGER_C2H2_1"/>
    <property type="match status" value="1"/>
</dbReference>
<reference evidence="3" key="1">
    <citation type="submission" date="2022-01" db="EMBL/GenBank/DDBJ databases">
        <authorList>
            <person name="King R."/>
        </authorList>
    </citation>
    <scope>NUCLEOTIDE SEQUENCE</scope>
</reference>
<dbReference type="AlphaFoldDB" id="A0A9N9MHE6"/>
<keyword evidence="1" id="KW-0863">Zinc-finger</keyword>
<keyword evidence="4" id="KW-1185">Reference proteome</keyword>
<evidence type="ECO:0000256" key="1">
    <source>
        <dbReference type="PROSITE-ProRule" id="PRU00042"/>
    </source>
</evidence>
<evidence type="ECO:0000313" key="4">
    <source>
        <dbReference type="Proteomes" id="UP001152799"/>
    </source>
</evidence>
<dbReference type="PROSITE" id="PS50157">
    <property type="entry name" value="ZINC_FINGER_C2H2_2"/>
    <property type="match status" value="1"/>
</dbReference>
<keyword evidence="1" id="KW-0862">Zinc</keyword>
<feature type="domain" description="C2H2-type" evidence="2">
    <location>
        <begin position="35"/>
        <end position="65"/>
    </location>
</feature>
<accession>A0A9N9MHE6</accession>
<evidence type="ECO:0000259" key="2">
    <source>
        <dbReference type="PROSITE" id="PS50157"/>
    </source>
</evidence>
<sequence length="463" mass="53430">MELESFGCFKCSKTFLCHKSLIKHISLNYPYLDKYKCVQKNCHRSFSNINTLRKHYAMSHNNNTIFVQTQPTTEQKKTDHEVSLSENVPSISTHVESTVDSEGPNLENEVIKFIAKLYSNPTLNKSVVQEVIGDTKELIFSILNSISEKILHHSESSNILLQEVRALDEIFSKIKSDYLRLKYFENSDTLFRSEPFYIGSRWVLDNISKPGAPGIKINTDFGQKCSLELKLKKFLELPKVNNEILNYIIEETSQKTITTSIIQGRLWKNIQNSFEGKVIFPLLLFYDEIGAVYVSLACLPPEYTSLQENVFLYQLFYTSDKQFYGNGKLFSSLINELKKLESQGIDLFINNEKKKVYFPLLLILGDNLGLNSILGFSESFNSDYFCRICVTHRNFTKTETDVSKLILRTTDNYQLHAGELSYGVKEKCIWNDLVSLHVTRNRYCDLMHDVFEGVLRYDMASHI</sequence>
<protein>
    <recommendedName>
        <fullName evidence="2">C2H2-type domain-containing protein</fullName>
    </recommendedName>
</protein>
<dbReference type="Gene3D" id="3.30.160.60">
    <property type="entry name" value="Classic Zinc Finger"/>
    <property type="match status" value="1"/>
</dbReference>
<evidence type="ECO:0000313" key="3">
    <source>
        <dbReference type="EMBL" id="CAG9763778.1"/>
    </source>
</evidence>
<proteinExistence type="predicted"/>
<dbReference type="InterPro" id="IPR013087">
    <property type="entry name" value="Znf_C2H2_type"/>
</dbReference>
<gene>
    <name evidence="3" type="ORF">CEUTPL_LOCUS4433</name>
</gene>
<dbReference type="GO" id="GO:0008270">
    <property type="term" value="F:zinc ion binding"/>
    <property type="evidence" value="ECO:0007669"/>
    <property type="project" value="UniProtKB-KW"/>
</dbReference>
<keyword evidence="1" id="KW-0479">Metal-binding</keyword>
<name>A0A9N9MHE6_9CUCU</name>
<dbReference type="Proteomes" id="UP001152799">
    <property type="component" value="Chromosome 15"/>
</dbReference>
<organism evidence="3 4">
    <name type="scientific">Ceutorhynchus assimilis</name>
    <name type="common">cabbage seed weevil</name>
    <dbReference type="NCBI Taxonomy" id="467358"/>
    <lineage>
        <taxon>Eukaryota</taxon>
        <taxon>Metazoa</taxon>
        <taxon>Ecdysozoa</taxon>
        <taxon>Arthropoda</taxon>
        <taxon>Hexapoda</taxon>
        <taxon>Insecta</taxon>
        <taxon>Pterygota</taxon>
        <taxon>Neoptera</taxon>
        <taxon>Endopterygota</taxon>
        <taxon>Coleoptera</taxon>
        <taxon>Polyphaga</taxon>
        <taxon>Cucujiformia</taxon>
        <taxon>Curculionidae</taxon>
        <taxon>Ceutorhynchinae</taxon>
        <taxon>Ceutorhynchus</taxon>
    </lineage>
</organism>